<evidence type="ECO:0000313" key="1">
    <source>
        <dbReference type="EMBL" id="STR03257.1"/>
    </source>
</evidence>
<dbReference type="AlphaFoldDB" id="A0A377R392"/>
<evidence type="ECO:0000313" key="2">
    <source>
        <dbReference type="Proteomes" id="UP000254293"/>
    </source>
</evidence>
<gene>
    <name evidence="1" type="ORF">NCTC13336_02174</name>
</gene>
<dbReference type="InterPro" id="IPR029058">
    <property type="entry name" value="AB_hydrolase_fold"/>
</dbReference>
<dbReference type="EMBL" id="UGJJ01000003">
    <property type="protein sequence ID" value="STR03257.1"/>
    <property type="molecule type" value="Genomic_DNA"/>
</dbReference>
<dbReference type="Proteomes" id="UP000254293">
    <property type="component" value="Unassembled WGS sequence"/>
</dbReference>
<reference evidence="1 2" key="1">
    <citation type="submission" date="2018-06" db="EMBL/GenBank/DDBJ databases">
        <authorList>
            <consortium name="Pathogen Informatics"/>
            <person name="Doyle S."/>
        </authorList>
    </citation>
    <scope>NUCLEOTIDE SEQUENCE [LARGE SCALE GENOMIC DNA]</scope>
    <source>
        <strain evidence="1 2">NCTC13336</strain>
    </source>
</reference>
<accession>A0A377R392</accession>
<proteinExistence type="predicted"/>
<protein>
    <recommendedName>
        <fullName evidence="3">Alpha/beta hydrolase family</fullName>
    </recommendedName>
</protein>
<name>A0A377R392_9NEIS</name>
<dbReference type="Gene3D" id="3.40.50.1820">
    <property type="entry name" value="alpha/beta hydrolase"/>
    <property type="match status" value="1"/>
</dbReference>
<keyword evidence="2" id="KW-1185">Reference proteome</keyword>
<sequence length="78" mass="8792">MSWDALDRAKRLLTNPIMVVIGDKTGAFGSHHFGYDIIRRAEAKELVILPFSHYELYNLPAASNAALEKIMPFFGKNL</sequence>
<organism evidence="1 2">
    <name type="scientific">Kingella potus</name>
    <dbReference type="NCBI Taxonomy" id="265175"/>
    <lineage>
        <taxon>Bacteria</taxon>
        <taxon>Pseudomonadati</taxon>
        <taxon>Pseudomonadota</taxon>
        <taxon>Betaproteobacteria</taxon>
        <taxon>Neisseriales</taxon>
        <taxon>Neisseriaceae</taxon>
        <taxon>Kingella</taxon>
    </lineage>
</organism>
<evidence type="ECO:0008006" key="3">
    <source>
        <dbReference type="Google" id="ProtNLM"/>
    </source>
</evidence>